<organism evidence="2 3">
    <name type="scientific">Candidatus Iainarchaeum sp</name>
    <dbReference type="NCBI Taxonomy" id="3101447"/>
    <lineage>
        <taxon>Archaea</taxon>
        <taxon>Candidatus Iainarchaeota</taxon>
        <taxon>Candidatus Iainarchaeia</taxon>
        <taxon>Candidatus Iainarchaeales</taxon>
        <taxon>Candidatus Iainarchaeaceae</taxon>
        <taxon>Candidatus Iainarchaeum</taxon>
    </lineage>
</organism>
<keyword evidence="1" id="KW-0472">Membrane</keyword>
<proteinExistence type="predicted"/>
<evidence type="ECO:0000256" key="1">
    <source>
        <dbReference type="SAM" id="Phobius"/>
    </source>
</evidence>
<name>A0A8T3YJZ6_9ARCH</name>
<feature type="transmembrane region" description="Helical" evidence="1">
    <location>
        <begin position="12"/>
        <end position="34"/>
    </location>
</feature>
<keyword evidence="1" id="KW-0812">Transmembrane</keyword>
<accession>A0A8T3YJZ6</accession>
<dbReference type="EMBL" id="JACQPB010000005">
    <property type="protein sequence ID" value="MBI4210000.1"/>
    <property type="molecule type" value="Genomic_DNA"/>
</dbReference>
<protein>
    <recommendedName>
        <fullName evidence="4">DUF4350 domain-containing protein</fullName>
    </recommendedName>
</protein>
<keyword evidence="1" id="KW-1133">Transmembrane helix</keyword>
<evidence type="ECO:0008006" key="4">
    <source>
        <dbReference type="Google" id="ProtNLM"/>
    </source>
</evidence>
<comment type="caution">
    <text evidence="2">The sequence shown here is derived from an EMBL/GenBank/DDBJ whole genome shotgun (WGS) entry which is preliminary data.</text>
</comment>
<dbReference type="SUPFAM" id="SSF52317">
    <property type="entry name" value="Class I glutamine amidotransferase-like"/>
    <property type="match status" value="1"/>
</dbReference>
<dbReference type="InterPro" id="IPR029062">
    <property type="entry name" value="Class_I_gatase-like"/>
</dbReference>
<evidence type="ECO:0000313" key="2">
    <source>
        <dbReference type="EMBL" id="MBI4210000.1"/>
    </source>
</evidence>
<dbReference type="Proteomes" id="UP000732298">
    <property type="component" value="Unassembled WGS sequence"/>
</dbReference>
<reference evidence="2" key="1">
    <citation type="submission" date="2020-07" db="EMBL/GenBank/DDBJ databases">
        <title>Huge and variable diversity of episymbiotic CPR bacteria and DPANN archaea in groundwater ecosystems.</title>
        <authorList>
            <person name="He C.Y."/>
            <person name="Keren R."/>
            <person name="Whittaker M."/>
            <person name="Farag I.F."/>
            <person name="Doudna J."/>
            <person name="Cate J.H.D."/>
            <person name="Banfield J.F."/>
        </authorList>
    </citation>
    <scope>NUCLEOTIDE SEQUENCE</scope>
    <source>
        <strain evidence="2">NC_groundwater_1296_Ag_S-0.2um_52_80</strain>
    </source>
</reference>
<gene>
    <name evidence="2" type="ORF">HY544_00640</name>
</gene>
<dbReference type="AlphaFoldDB" id="A0A8T3YJZ6"/>
<sequence length="332" mass="36783">MPGDAAPSSGSGLYLKAGILAALLLALYFLLIYLNIVSCGHLHPVVCDVYYSVISGGKPKLLIISGQDGIGDPDYFYEILKGPRFSASVRMRELSVTSLPELLQYQMVIVERARTMKIADHRMFLDYANRGGKIVWIADAGTMATPDESGRNYFLAYGERKAGGSPSYIGPWARKAGSKQVSLDYMLGVEYLANYCELASDCGAGSLVGFMNFSDTGKRQVYGLSQQLPFYGDFSIVRPNENAYQSGLAYLDYGTSLVAKPPQGHFWLQGQSTNFGKEFPMMVSSGYGSRVLYYSFPPEYLVSEKMPLDPKTGKRIAYWGIIEDMYYGMLYR</sequence>
<evidence type="ECO:0000313" key="3">
    <source>
        <dbReference type="Proteomes" id="UP000732298"/>
    </source>
</evidence>